<feature type="domain" description="HD-GYP" evidence="2">
    <location>
        <begin position="230"/>
        <end position="434"/>
    </location>
</feature>
<evidence type="ECO:0000313" key="4">
    <source>
        <dbReference type="Proteomes" id="UP000000448"/>
    </source>
</evidence>
<reference evidence="3 4" key="1">
    <citation type="journal article" date="2009" name="PLoS Genet.">
        <title>Adaptations to submarine hydrothermal environments exemplified by the genome of Nautilia profundicola.</title>
        <authorList>
            <person name="Campbell B.J."/>
            <person name="Smith J.L."/>
            <person name="Hanson T.E."/>
            <person name="Klotz M.G."/>
            <person name="Stein L.Y."/>
            <person name="Lee C.K."/>
            <person name="Wu D."/>
            <person name="Robinson J.M."/>
            <person name="Khouri H.M."/>
            <person name="Eisen J.A."/>
            <person name="Cary S.C."/>
        </authorList>
    </citation>
    <scope>NUCLEOTIDE SEQUENCE [LARGE SCALE GENOMIC DNA]</scope>
    <source>
        <strain evidence="4">ATCC BAA-1463 / DSM 18972 / AmH</strain>
    </source>
</reference>
<feature type="coiled-coil region" evidence="1">
    <location>
        <begin position="3"/>
        <end position="69"/>
    </location>
</feature>
<dbReference type="SUPFAM" id="SSF109604">
    <property type="entry name" value="HD-domain/PDEase-like"/>
    <property type="match status" value="2"/>
</dbReference>
<evidence type="ECO:0000313" key="3">
    <source>
        <dbReference type="EMBL" id="ACM92726.1"/>
    </source>
</evidence>
<dbReference type="Gene3D" id="1.10.3210.10">
    <property type="entry name" value="Hypothetical protein af1432"/>
    <property type="match status" value="2"/>
</dbReference>
<keyword evidence="4" id="KW-1185">Reference proteome</keyword>
<organism evidence="3 4">
    <name type="scientific">Nautilia profundicola (strain ATCC BAA-1463 / DSM 18972 / AmH)</name>
    <dbReference type="NCBI Taxonomy" id="598659"/>
    <lineage>
        <taxon>Bacteria</taxon>
        <taxon>Pseudomonadati</taxon>
        <taxon>Campylobacterota</taxon>
        <taxon>Epsilonproteobacteria</taxon>
        <taxon>Nautiliales</taxon>
        <taxon>Nautiliaceae</taxon>
        <taxon>Nautilia</taxon>
    </lineage>
</organism>
<dbReference type="CDD" id="cd00077">
    <property type="entry name" value="HDc"/>
    <property type="match status" value="1"/>
</dbReference>
<name>B9L9U4_NAUPA</name>
<dbReference type="Proteomes" id="UP000000448">
    <property type="component" value="Chromosome"/>
</dbReference>
<evidence type="ECO:0000259" key="2">
    <source>
        <dbReference type="PROSITE" id="PS51832"/>
    </source>
</evidence>
<dbReference type="RefSeq" id="WP_015901778.1">
    <property type="nucleotide sequence ID" value="NC_012115.1"/>
</dbReference>
<gene>
    <name evidence="3" type="ordered locus">NAMH_1002</name>
</gene>
<dbReference type="eggNOG" id="COG3437">
    <property type="taxonomic scope" value="Bacteria"/>
</dbReference>
<dbReference type="InterPro" id="IPR037522">
    <property type="entry name" value="HD_GYP_dom"/>
</dbReference>
<dbReference type="HOGENOM" id="CLU_638648_0_0_7"/>
<dbReference type="EMBL" id="CP001279">
    <property type="protein sequence ID" value="ACM92726.1"/>
    <property type="molecule type" value="Genomic_DNA"/>
</dbReference>
<dbReference type="STRING" id="598659.NAMH_1002"/>
<accession>B9L9U4</accession>
<evidence type="ECO:0000256" key="1">
    <source>
        <dbReference type="SAM" id="Coils"/>
    </source>
</evidence>
<dbReference type="PROSITE" id="PS51832">
    <property type="entry name" value="HD_GYP"/>
    <property type="match status" value="1"/>
</dbReference>
<dbReference type="OrthoDB" id="9769359at2"/>
<dbReference type="PANTHER" id="PTHR45228">
    <property type="entry name" value="CYCLIC DI-GMP PHOSPHODIESTERASE TM_0186-RELATED"/>
    <property type="match status" value="1"/>
</dbReference>
<dbReference type="KEGG" id="nam:NAMH_1002"/>
<protein>
    <submittedName>
        <fullName evidence="3">Methyl-accepting chemotaxis protein</fullName>
    </submittedName>
</protein>
<dbReference type="eggNOG" id="COG2206">
    <property type="taxonomic scope" value="Bacteria"/>
</dbReference>
<proteinExistence type="predicted"/>
<keyword evidence="1" id="KW-0175">Coiled coil</keyword>
<dbReference type="SMART" id="SM00471">
    <property type="entry name" value="HDc"/>
    <property type="match status" value="1"/>
</dbReference>
<dbReference type="AlphaFoldDB" id="B9L9U4"/>
<dbReference type="Pfam" id="PF13487">
    <property type="entry name" value="HD_5"/>
    <property type="match status" value="1"/>
</dbReference>
<dbReference type="InterPro" id="IPR052020">
    <property type="entry name" value="Cyclic_di-GMP/3'3'-cGAMP_PDE"/>
</dbReference>
<dbReference type="PANTHER" id="PTHR45228:SF5">
    <property type="entry name" value="CYCLIC DI-GMP PHOSPHODIESTERASE VC_1348-RELATED"/>
    <property type="match status" value="1"/>
</dbReference>
<dbReference type="InterPro" id="IPR003607">
    <property type="entry name" value="HD/PDEase_dom"/>
</dbReference>
<sequence>MLNHELISQIEQSKKDFDKLMDKLIRNLKREEKILLLSDKRQKKEYDELERKFEEVKKLQKEQQELIDSFIKMIASAIDAKNEYIGAHCERVPILTILLAKEVSKDDSIDFEIKNKDEEKEISTAAWLHDSGKIVTPDFVMDKAVKLETLYNRIHEIRARFEIVYRDLIIEAQQRKLNGEDEKEVDEWLKKELDKLQEEFKFVAEMNHGYAEVNDEKIEKLKKIAKRTWLRHFDDTLGLSKEELKRISEEEKNQKLPVKEYLLADKKRHVIKRSKKEIEELKRNGFKIKIPENLYNFGEIYNLSIKRGTLTPEEYYKIQEHVIMTIKMLESLPFPEKFKNVPLYAGAHHETLNGKGYPRKLKGDEIPIPARIMAIADIFEALTANDRPYKKRKKLSEAIDILVEKALHNELDKQILIVFLKSKLYKKYAEMFLAKDQIDEIDEEYYIKLLKKGN</sequence>